<dbReference type="STRING" id="675824.A0A1E3Q259"/>
<reference evidence="1 2" key="1">
    <citation type="journal article" date="2016" name="Proc. Natl. Acad. Sci. U.S.A.">
        <title>Comparative genomics of biotechnologically important yeasts.</title>
        <authorList>
            <person name="Riley R."/>
            <person name="Haridas S."/>
            <person name="Wolfe K.H."/>
            <person name="Lopes M.R."/>
            <person name="Hittinger C.T."/>
            <person name="Goeker M."/>
            <person name="Salamov A.A."/>
            <person name="Wisecaver J.H."/>
            <person name="Long T.M."/>
            <person name="Calvey C.H."/>
            <person name="Aerts A.L."/>
            <person name="Barry K.W."/>
            <person name="Choi C."/>
            <person name="Clum A."/>
            <person name="Coughlan A.Y."/>
            <person name="Deshpande S."/>
            <person name="Douglass A.P."/>
            <person name="Hanson S.J."/>
            <person name="Klenk H.-P."/>
            <person name="LaButti K.M."/>
            <person name="Lapidus A."/>
            <person name="Lindquist E.A."/>
            <person name="Lipzen A.M."/>
            <person name="Meier-Kolthoff J.P."/>
            <person name="Ohm R.A."/>
            <person name="Otillar R.P."/>
            <person name="Pangilinan J.L."/>
            <person name="Peng Y."/>
            <person name="Rokas A."/>
            <person name="Rosa C.A."/>
            <person name="Scheuner C."/>
            <person name="Sibirny A.A."/>
            <person name="Slot J.C."/>
            <person name="Stielow J.B."/>
            <person name="Sun H."/>
            <person name="Kurtzman C.P."/>
            <person name="Blackwell M."/>
            <person name="Grigoriev I.V."/>
            <person name="Jeffries T.W."/>
        </authorList>
    </citation>
    <scope>NUCLEOTIDE SEQUENCE [LARGE SCALE GENOMIC DNA]</scope>
    <source>
        <strain evidence="1 2">NRRL Y-11557</strain>
    </source>
</reference>
<dbReference type="OrthoDB" id="187894at2759"/>
<accession>A0A1E3Q259</accession>
<dbReference type="GO" id="GO:0048244">
    <property type="term" value="F:phytanoyl-CoA dioxygenase activity"/>
    <property type="evidence" value="ECO:0007669"/>
    <property type="project" value="InterPro"/>
</dbReference>
<evidence type="ECO:0000313" key="2">
    <source>
        <dbReference type="Proteomes" id="UP000094385"/>
    </source>
</evidence>
<dbReference type="Pfam" id="PF05721">
    <property type="entry name" value="PhyH"/>
    <property type="match status" value="1"/>
</dbReference>
<proteinExistence type="predicted"/>
<gene>
    <name evidence="1" type="ORF">LIPSTDRAFT_73531</name>
</gene>
<evidence type="ECO:0008006" key="3">
    <source>
        <dbReference type="Google" id="ProtNLM"/>
    </source>
</evidence>
<name>A0A1E3Q259_LIPST</name>
<dbReference type="InterPro" id="IPR008775">
    <property type="entry name" value="Phytyl_CoA_dOase-like"/>
</dbReference>
<dbReference type="PANTHER" id="PTHR21308:SF8">
    <property type="entry name" value="PHYTANOYL-COA DIOXYGENASE FAMILY PROTEIN (AFU_ORTHOLOGUE AFUA_2G09620)"/>
    <property type="match status" value="1"/>
</dbReference>
<sequence>MTVSDEQCRRTVPSRLYANGLSLSDFEELTSQTINAKIYPLATAVISNVPVYDLSSFDITDLHVTSALQDEWHHIILSGPGVLVLRSMFPDPYLLDSASRAFVRIINREKSQSRGDHFAKGGQNHRIWNSFGKHAAVDPASFVEYYSNPWLALICDAWLGPAYRVTAQVNIVKPGGAAQIAHRDYHLGFQTAESCARFPIAMQIASQLLTLQGAIAHTDMPVESGPTRLLPFSQKFEEGFLAYRRPEFTDYFLEHFISLPLQKGDGIFFNSALFHAAGCNKTSSLERSANLLQISSAFGKPMESIDSIAVIDRTWDAISEKVRHGGLTKEVRAFVAAVADGYPFPTNLDNRPPGPDGMAPESEQELLLRSLEENWSKKKVLHSLSQMRDDSLGRINIQCNAS</sequence>
<evidence type="ECO:0000313" key="1">
    <source>
        <dbReference type="EMBL" id="ODQ71785.1"/>
    </source>
</evidence>
<dbReference type="InterPro" id="IPR047128">
    <property type="entry name" value="PhyH"/>
</dbReference>
<organism evidence="1 2">
    <name type="scientific">Lipomyces starkeyi NRRL Y-11557</name>
    <dbReference type="NCBI Taxonomy" id="675824"/>
    <lineage>
        <taxon>Eukaryota</taxon>
        <taxon>Fungi</taxon>
        <taxon>Dikarya</taxon>
        <taxon>Ascomycota</taxon>
        <taxon>Saccharomycotina</taxon>
        <taxon>Lipomycetes</taxon>
        <taxon>Lipomycetales</taxon>
        <taxon>Lipomycetaceae</taxon>
        <taxon>Lipomyces</taxon>
    </lineage>
</organism>
<dbReference type="Gene3D" id="2.60.120.620">
    <property type="entry name" value="q2cbj1_9rhob like domain"/>
    <property type="match status" value="1"/>
</dbReference>
<dbReference type="GO" id="GO:0001561">
    <property type="term" value="P:fatty acid alpha-oxidation"/>
    <property type="evidence" value="ECO:0007669"/>
    <property type="project" value="InterPro"/>
</dbReference>
<dbReference type="SUPFAM" id="SSF51197">
    <property type="entry name" value="Clavaminate synthase-like"/>
    <property type="match status" value="1"/>
</dbReference>
<keyword evidence="2" id="KW-1185">Reference proteome</keyword>
<dbReference type="PANTHER" id="PTHR21308">
    <property type="entry name" value="PHYTANOYL-COA ALPHA-HYDROXYLASE"/>
    <property type="match status" value="1"/>
</dbReference>
<protein>
    <recommendedName>
        <fullName evidence="3">Phytanoyl-CoA dioxygenase</fullName>
    </recommendedName>
</protein>
<dbReference type="AlphaFoldDB" id="A0A1E3Q259"/>
<dbReference type="Proteomes" id="UP000094385">
    <property type="component" value="Unassembled WGS sequence"/>
</dbReference>
<dbReference type="EMBL" id="KV454297">
    <property type="protein sequence ID" value="ODQ71785.1"/>
    <property type="molecule type" value="Genomic_DNA"/>
</dbReference>